<dbReference type="SUPFAM" id="SSF51905">
    <property type="entry name" value="FAD/NAD(P)-binding domain"/>
    <property type="match status" value="1"/>
</dbReference>
<dbReference type="GO" id="GO:0016614">
    <property type="term" value="F:oxidoreductase activity, acting on CH-OH group of donors"/>
    <property type="evidence" value="ECO:0007669"/>
    <property type="project" value="InterPro"/>
</dbReference>
<feature type="compositionally biased region" description="Acidic residues" evidence="6">
    <location>
        <begin position="73"/>
        <end position="86"/>
    </location>
</feature>
<dbReference type="Gene3D" id="3.50.50.60">
    <property type="entry name" value="FAD/NAD(P)-binding domain"/>
    <property type="match status" value="1"/>
</dbReference>
<evidence type="ECO:0000256" key="7">
    <source>
        <dbReference type="SAM" id="SignalP"/>
    </source>
</evidence>
<feature type="region of interest" description="Disordered" evidence="6">
    <location>
        <begin position="689"/>
        <end position="721"/>
    </location>
</feature>
<dbReference type="InterPro" id="IPR012132">
    <property type="entry name" value="GMC_OxRdtase"/>
</dbReference>
<evidence type="ECO:0000256" key="3">
    <source>
        <dbReference type="ARBA" id="ARBA00022630"/>
    </source>
</evidence>
<dbReference type="PANTHER" id="PTHR11552">
    <property type="entry name" value="GLUCOSE-METHANOL-CHOLINE GMC OXIDOREDUCTASE"/>
    <property type="match status" value="1"/>
</dbReference>
<evidence type="ECO:0000313" key="10">
    <source>
        <dbReference type="EMBL" id="VVC28592.1"/>
    </source>
</evidence>
<organism evidence="10 11">
    <name type="scientific">Cinara cedri</name>
    <dbReference type="NCBI Taxonomy" id="506608"/>
    <lineage>
        <taxon>Eukaryota</taxon>
        <taxon>Metazoa</taxon>
        <taxon>Ecdysozoa</taxon>
        <taxon>Arthropoda</taxon>
        <taxon>Hexapoda</taxon>
        <taxon>Insecta</taxon>
        <taxon>Pterygota</taxon>
        <taxon>Neoptera</taxon>
        <taxon>Paraneoptera</taxon>
        <taxon>Hemiptera</taxon>
        <taxon>Sternorrhyncha</taxon>
        <taxon>Aphidomorpha</taxon>
        <taxon>Aphidoidea</taxon>
        <taxon>Aphididae</taxon>
        <taxon>Lachninae</taxon>
        <taxon>Cinara</taxon>
    </lineage>
</organism>
<dbReference type="InterPro" id="IPR007867">
    <property type="entry name" value="GMC_OxRtase_C"/>
</dbReference>
<evidence type="ECO:0000259" key="9">
    <source>
        <dbReference type="Pfam" id="PF05199"/>
    </source>
</evidence>
<keyword evidence="11" id="KW-1185">Reference proteome</keyword>
<feature type="chain" id="PRO_5022692788" evidence="7">
    <location>
        <begin position="23"/>
        <end position="1346"/>
    </location>
</feature>
<keyword evidence="7" id="KW-0732">Signal</keyword>
<gene>
    <name evidence="10" type="ORF">CINCED_3A013591</name>
</gene>
<dbReference type="EMBL" id="CABPRJ010000482">
    <property type="protein sequence ID" value="VVC28592.1"/>
    <property type="molecule type" value="Genomic_DNA"/>
</dbReference>
<comment type="cofactor">
    <cofactor evidence="1">
        <name>FAD</name>
        <dbReference type="ChEBI" id="CHEBI:57692"/>
    </cofactor>
</comment>
<dbReference type="InterPro" id="IPR036188">
    <property type="entry name" value="FAD/NAD-bd_sf"/>
</dbReference>
<comment type="similarity">
    <text evidence="2">Belongs to the GMC oxidoreductase family.</text>
</comment>
<feature type="compositionally biased region" description="Low complexity" evidence="6">
    <location>
        <begin position="38"/>
        <end position="60"/>
    </location>
</feature>
<feature type="domain" description="Glucose-methanol-choline oxidoreductase C-terminal" evidence="9">
    <location>
        <begin position="1194"/>
        <end position="1334"/>
    </location>
</feature>
<proteinExistence type="inferred from homology"/>
<accession>A0A5E4M959</accession>
<feature type="region of interest" description="Disordered" evidence="6">
    <location>
        <begin position="608"/>
        <end position="643"/>
    </location>
</feature>
<evidence type="ECO:0000256" key="4">
    <source>
        <dbReference type="ARBA" id="ARBA00022827"/>
    </source>
</evidence>
<evidence type="ECO:0000259" key="8">
    <source>
        <dbReference type="Pfam" id="PF00732"/>
    </source>
</evidence>
<dbReference type="Pfam" id="PF00732">
    <property type="entry name" value="GMC_oxred_N"/>
    <property type="match status" value="1"/>
</dbReference>
<dbReference type="Gene3D" id="3.30.560.10">
    <property type="entry name" value="Glucose Oxidase, domain 3"/>
    <property type="match status" value="1"/>
</dbReference>
<evidence type="ECO:0000256" key="6">
    <source>
        <dbReference type="SAM" id="MobiDB-lite"/>
    </source>
</evidence>
<feature type="region of interest" description="Disordered" evidence="6">
    <location>
        <begin position="38"/>
        <end position="62"/>
    </location>
</feature>
<keyword evidence="4" id="KW-0274">FAD</keyword>
<feature type="coiled-coil region" evidence="5">
    <location>
        <begin position="576"/>
        <end position="603"/>
    </location>
</feature>
<dbReference type="Pfam" id="PF05199">
    <property type="entry name" value="GMC_oxred_C"/>
    <property type="match status" value="1"/>
</dbReference>
<evidence type="ECO:0000256" key="1">
    <source>
        <dbReference type="ARBA" id="ARBA00001974"/>
    </source>
</evidence>
<feature type="domain" description="Glucose-methanol-choline oxidoreductase N-terminal" evidence="8">
    <location>
        <begin position="783"/>
        <end position="1080"/>
    </location>
</feature>
<feature type="compositionally biased region" description="Acidic residues" evidence="6">
    <location>
        <begin position="706"/>
        <end position="721"/>
    </location>
</feature>
<evidence type="ECO:0000256" key="5">
    <source>
        <dbReference type="SAM" id="Coils"/>
    </source>
</evidence>
<dbReference type="OrthoDB" id="269227at2759"/>
<dbReference type="InterPro" id="IPR000172">
    <property type="entry name" value="GMC_OxRdtase_N"/>
</dbReference>
<feature type="region of interest" description="Disordered" evidence="6">
    <location>
        <begin position="67"/>
        <end position="86"/>
    </location>
</feature>
<dbReference type="SUPFAM" id="SSF54373">
    <property type="entry name" value="FAD-linked reductases, C-terminal domain"/>
    <property type="match status" value="1"/>
</dbReference>
<protein>
    <submittedName>
        <fullName evidence="10">Glucose-methanol-choline oxidoreductase, N-terminal,Glucose-methanol-choline oxidoreductase, C</fullName>
    </submittedName>
</protein>
<feature type="compositionally biased region" description="Acidic residues" evidence="6">
    <location>
        <begin position="617"/>
        <end position="626"/>
    </location>
</feature>
<dbReference type="GO" id="GO:0050660">
    <property type="term" value="F:flavin adenine dinucleotide binding"/>
    <property type="evidence" value="ECO:0007669"/>
    <property type="project" value="InterPro"/>
</dbReference>
<reference evidence="10 11" key="1">
    <citation type="submission" date="2019-08" db="EMBL/GenBank/DDBJ databases">
        <authorList>
            <person name="Alioto T."/>
            <person name="Alioto T."/>
            <person name="Gomez Garrido J."/>
        </authorList>
    </citation>
    <scope>NUCLEOTIDE SEQUENCE [LARGE SCALE GENOMIC DNA]</scope>
</reference>
<dbReference type="PANTHER" id="PTHR11552:SF147">
    <property type="entry name" value="CHOLINE DEHYDROGENASE, MITOCHONDRIAL"/>
    <property type="match status" value="1"/>
</dbReference>
<dbReference type="Proteomes" id="UP000325440">
    <property type="component" value="Unassembled WGS sequence"/>
</dbReference>
<sequence>MTMGYLLRSLVIIAVAVQLCDGTCYWSKPKRKSVAFSSSSCSASSSSSTRLSSSSSSKTSADLTTRLQNIDAGSEEDSSEYNSDSCEELDYRDIQSTRKLKSHFAQSRALSKKFEKKLNNITKTVFKKRVAAPFVASKVLGAAVVGRSTYGGVQNGFQQTSTVSSTSTSSSVGVAGNVFLSVPVGYVANTVQTTTTRLLTEQEAVRLGLLSATSVSGTQTYSSSYQNGDVVYDSLGNIVSRSLDDKTVEIDENGNAIEYYQNSDSQTNVDGSYKLENLKTNAQQSITKNDNVQYLNNDYTTKRDIYQKYQNTGIESNSNNDLQRSNQYRSLKNYLANKNNDESYKNYQKIMADRAYNSRNINTSQRSVDTNFKTSTNNNIVENNKNDYSNYYQSDNSNQNNQKLTGSALFKNIKNARRFNQYSANNNNNNNVKDNVDYTNESGVNKLQYQSDIVNKNKQLNYVNKNSNNYQTNQVSQDIKSKKTQQIDATVFDATSKSDQSDKTDIYEGKYNDYNSKSKFQSLDKNNINSVYSRSLNVLDKKTQNVDKTSLNVDKTISQNTDKTTSHKIDNTTLNLDKTTQTVDKTTRNVDKTTQKVDKITQNIGKTSQNMKYTSSDNDDTVDIDTESYSNDNRYSTKQDESYYKKLQKSSNKNTVNLSQKRSLNVKNVDINGNIITDEQERDTYEKLNENDETSNTNNSKYDTNDQTEYEENDNDEEDYSEENVSVYEYLNTFRKFRFDSGLNSVGIIREVLSQLDYQRYQLMDDMIYPMDSTRYIVDGEEFDFILVGGGNSGSVLANKLSENFRWKILLVEAGGDVLPITQIPGLWDRTLNSFADWQYTIEPDYTTGFGIDGNMKIHKGKCLGGSSTTSPQIYLRGSEQIYNSLVEKGLKEWSYEKTETYFKKIEKIRSVVKSETNTTIYGDSGLMPVTKFRKTEVKILENIVSSGFEHIGCKKQIDINENKVEIGFVSMQGTIKNGRSFNTAKAYLSPVYGRENLKVIKNSRVTKVIIDQITNKATGVEIKTRFGQTLTLSSRKEVVLCAGSIGSAKILLSSGVGPKKHLTEMNVPIVKNLPVGQKFLITPVFTGFVISYDKEVVSSTTDEEAAFKYLARHSGPLSSPKGMSFGGFLNTGVSGSSFADIEVHQFYVPKNSSSKLCQLKSIYGFSDNLLSAYAKLNDERPISIYSLALINTKSTGRILLRSKDSTDSPIIIGNMLTDQSDVKTLLEGIKLLSKMENAAEMKLVNATLEGIDIDGCAQYDVKSDEHWECLLKYMVSTTSSTAGSCRIGLETDSDAVVDSKLNVLGISNLRVVGRSVLPMITSAYSQTPSIVIAERAYDIIKSQYE</sequence>
<evidence type="ECO:0000313" key="11">
    <source>
        <dbReference type="Proteomes" id="UP000325440"/>
    </source>
</evidence>
<name>A0A5E4M959_9HEMI</name>
<feature type="signal peptide" evidence="7">
    <location>
        <begin position="1"/>
        <end position="22"/>
    </location>
</feature>
<keyword evidence="5" id="KW-0175">Coiled coil</keyword>
<evidence type="ECO:0000256" key="2">
    <source>
        <dbReference type="ARBA" id="ARBA00010790"/>
    </source>
</evidence>
<keyword evidence="3" id="KW-0285">Flavoprotein</keyword>